<keyword evidence="3" id="KW-0997">Cell inner membrane</keyword>
<dbReference type="GO" id="GO:0016746">
    <property type="term" value="F:acyltransferase activity"/>
    <property type="evidence" value="ECO:0007669"/>
    <property type="project" value="UniProtKB-KW"/>
</dbReference>
<dbReference type="CDD" id="cd07984">
    <property type="entry name" value="LPLAT_LABLAT-like"/>
    <property type="match status" value="1"/>
</dbReference>
<comment type="subcellular location">
    <subcellularLocation>
        <location evidence="1">Cell inner membrane</location>
    </subcellularLocation>
</comment>
<dbReference type="RefSeq" id="WP_046330999.1">
    <property type="nucleotide sequence ID" value="NZ_CP007501.1"/>
</dbReference>
<dbReference type="KEGG" id="pdq:CL55_00020330"/>
<keyword evidence="9" id="KW-1185">Reference proteome</keyword>
<name>A0A0E3ZN81_9BURK</name>
<keyword evidence="4 8" id="KW-0808">Transferase</keyword>
<reference evidence="8 9" key="1">
    <citation type="submission" date="2014-03" db="EMBL/GenBank/DDBJ databases">
        <title>Genome of Polynucleobacter strain MWH-MoK4.</title>
        <authorList>
            <person name="Hahn M.W."/>
        </authorList>
    </citation>
    <scope>NUCLEOTIDE SEQUENCE [LARGE SCALE GENOMIC DNA]</scope>
    <source>
        <strain evidence="8 9">MWH-MoK4</strain>
    </source>
</reference>
<evidence type="ECO:0000256" key="2">
    <source>
        <dbReference type="ARBA" id="ARBA00022475"/>
    </source>
</evidence>
<dbReference type="GO" id="GO:0009247">
    <property type="term" value="P:glycolipid biosynthetic process"/>
    <property type="evidence" value="ECO:0007669"/>
    <property type="project" value="UniProtKB-ARBA"/>
</dbReference>
<dbReference type="PANTHER" id="PTHR30606:SF10">
    <property type="entry name" value="PHOSPHATIDYLINOSITOL MANNOSIDE ACYLTRANSFERASE"/>
    <property type="match status" value="1"/>
</dbReference>
<dbReference type="InterPro" id="IPR004960">
    <property type="entry name" value="LipA_acyltrans"/>
</dbReference>
<dbReference type="AlphaFoldDB" id="A0A0E3ZN81"/>
<keyword evidence="6 8" id="KW-0012">Acyltransferase</keyword>
<dbReference type="PANTHER" id="PTHR30606">
    <property type="entry name" value="LIPID A BIOSYNTHESIS LAUROYL ACYLTRANSFERASE"/>
    <property type="match status" value="1"/>
</dbReference>
<evidence type="ECO:0000256" key="1">
    <source>
        <dbReference type="ARBA" id="ARBA00004533"/>
    </source>
</evidence>
<accession>A0A0E3ZN81</accession>
<gene>
    <name evidence="8" type="ORF">CL55_00020330</name>
</gene>
<evidence type="ECO:0000256" key="7">
    <source>
        <dbReference type="SAM" id="Phobius"/>
    </source>
</evidence>
<evidence type="ECO:0000256" key="4">
    <source>
        <dbReference type="ARBA" id="ARBA00022679"/>
    </source>
</evidence>
<proteinExistence type="predicted"/>
<evidence type="ECO:0000313" key="8">
    <source>
        <dbReference type="EMBL" id="AKD26366.1"/>
    </source>
</evidence>
<dbReference type="GO" id="GO:0005886">
    <property type="term" value="C:plasma membrane"/>
    <property type="evidence" value="ECO:0007669"/>
    <property type="project" value="UniProtKB-SubCell"/>
</dbReference>
<keyword evidence="7" id="KW-1133">Transmembrane helix</keyword>
<evidence type="ECO:0000313" key="9">
    <source>
        <dbReference type="Proteomes" id="UP000061135"/>
    </source>
</evidence>
<keyword evidence="7" id="KW-0812">Transmembrane</keyword>
<dbReference type="EMBL" id="CP007501">
    <property type="protein sequence ID" value="AKD26366.1"/>
    <property type="molecule type" value="Genomic_DNA"/>
</dbReference>
<evidence type="ECO:0000256" key="3">
    <source>
        <dbReference type="ARBA" id="ARBA00022519"/>
    </source>
</evidence>
<dbReference type="STRING" id="1835254.CL55_00020330"/>
<evidence type="ECO:0000256" key="5">
    <source>
        <dbReference type="ARBA" id="ARBA00023136"/>
    </source>
</evidence>
<organism evidence="8 9">
    <name type="scientific">Polynucleobacter duraquae</name>
    <dbReference type="NCBI Taxonomy" id="1835254"/>
    <lineage>
        <taxon>Bacteria</taxon>
        <taxon>Pseudomonadati</taxon>
        <taxon>Pseudomonadota</taxon>
        <taxon>Betaproteobacteria</taxon>
        <taxon>Burkholderiales</taxon>
        <taxon>Burkholderiaceae</taxon>
        <taxon>Polynucleobacter</taxon>
    </lineage>
</organism>
<dbReference type="Pfam" id="PF03279">
    <property type="entry name" value="Lip_A_acyltrans"/>
    <property type="match status" value="1"/>
</dbReference>
<keyword evidence="5 7" id="KW-0472">Membrane</keyword>
<dbReference type="OrthoDB" id="8524027at2"/>
<feature type="transmembrane region" description="Helical" evidence="7">
    <location>
        <begin position="12"/>
        <end position="31"/>
    </location>
</feature>
<dbReference type="Proteomes" id="UP000061135">
    <property type="component" value="Chromosome"/>
</dbReference>
<evidence type="ECO:0000256" key="6">
    <source>
        <dbReference type="ARBA" id="ARBA00023315"/>
    </source>
</evidence>
<keyword evidence="2" id="KW-1003">Cell membrane</keyword>
<protein>
    <submittedName>
        <fullName evidence="8">Lauroyl/myristoyl acyltransferase</fullName>
        <ecNumber evidence="8">2.3.1.-</ecNumber>
    </submittedName>
</protein>
<dbReference type="EC" id="2.3.1.-" evidence="8"/>
<dbReference type="HOGENOM" id="CLU_049421_0_0_4"/>
<dbReference type="PATRIC" id="fig|576611.7.peg.2062"/>
<sequence>MLYFILRLFSSLPLAAIQIIGAGIGVLVYLFSPRYRRRLYKNYQSAAHYSGFQLTPWRVAAESGMMFADTLWIWRHPKSSINKVTIENWNEVIELSKNGKGLIVLAPHLGGFEIVPRIFAEHTRATVMYRPARKRWVNELMLRSRKHSEIEFVEANIGGVRQIKRALLKGEVVGLLADQVPSVGDGVWAKFFNQYAYTTSFPVKLARQANVAILFVGAERLGLGKGWLIKSRLMAEAFPDCLVDACTEMNHYFEEMILSRPHQYMWSYNRYKRPAGAEMAPIE</sequence>